<feature type="compositionally biased region" description="Polar residues" evidence="3">
    <location>
        <begin position="17"/>
        <end position="29"/>
    </location>
</feature>
<feature type="compositionally biased region" description="Basic residues" evidence="3">
    <location>
        <begin position="130"/>
        <end position="153"/>
    </location>
</feature>
<evidence type="ECO:0000313" key="6">
    <source>
        <dbReference type="EMBL" id="MBY4797853.1"/>
    </source>
</evidence>
<gene>
    <name evidence="6" type="ORF">K6V98_05745</name>
</gene>
<protein>
    <submittedName>
        <fullName evidence="6">Polysaccharide deacetylase family protein</fullName>
    </submittedName>
</protein>
<keyword evidence="4" id="KW-0812">Transmembrane</keyword>
<keyword evidence="1" id="KW-0479">Metal-binding</keyword>
<evidence type="ECO:0000259" key="5">
    <source>
        <dbReference type="PROSITE" id="PS51677"/>
    </source>
</evidence>
<accession>A0ABS7MKF8</accession>
<dbReference type="RefSeq" id="WP_222199560.1">
    <property type="nucleotide sequence ID" value="NZ_JAIMFO010000006.1"/>
</dbReference>
<evidence type="ECO:0000256" key="2">
    <source>
        <dbReference type="ARBA" id="ARBA00022801"/>
    </source>
</evidence>
<feature type="compositionally biased region" description="Basic and acidic residues" evidence="3">
    <location>
        <begin position="32"/>
        <end position="49"/>
    </location>
</feature>
<reference evidence="6 7" key="1">
    <citation type="submission" date="2021-08" db="EMBL/GenBank/DDBJ databases">
        <title>Collinsella faecalis sp. nov. isolated from swine faeces.</title>
        <authorList>
            <person name="Oh B.S."/>
            <person name="Lee J.H."/>
        </authorList>
    </citation>
    <scope>NUCLEOTIDE SEQUENCE [LARGE SCALE GENOMIC DNA]</scope>
    <source>
        <strain evidence="6 7">AGMB00827</strain>
    </source>
</reference>
<dbReference type="CDD" id="cd10917">
    <property type="entry name" value="CE4_NodB_like_6s_7s"/>
    <property type="match status" value="1"/>
</dbReference>
<dbReference type="EMBL" id="JAIMFO010000006">
    <property type="protein sequence ID" value="MBY4797853.1"/>
    <property type="molecule type" value="Genomic_DNA"/>
</dbReference>
<feature type="domain" description="NodB homology" evidence="5">
    <location>
        <begin position="341"/>
        <end position="520"/>
    </location>
</feature>
<dbReference type="InterPro" id="IPR002509">
    <property type="entry name" value="NODB_dom"/>
</dbReference>
<keyword evidence="4" id="KW-1133">Transmembrane helix</keyword>
<keyword evidence="4" id="KW-0472">Membrane</keyword>
<dbReference type="PANTHER" id="PTHR10587">
    <property type="entry name" value="GLYCOSYL TRANSFERASE-RELATED"/>
    <property type="match status" value="1"/>
</dbReference>
<dbReference type="InterPro" id="IPR050248">
    <property type="entry name" value="Polysacc_deacetylase_ArnD"/>
</dbReference>
<dbReference type="PANTHER" id="PTHR10587:SF133">
    <property type="entry name" value="CHITIN DEACETYLASE 1-RELATED"/>
    <property type="match status" value="1"/>
</dbReference>
<evidence type="ECO:0000256" key="3">
    <source>
        <dbReference type="SAM" id="MobiDB-lite"/>
    </source>
</evidence>
<dbReference type="SUPFAM" id="SSF88713">
    <property type="entry name" value="Glycoside hydrolase/deacetylase"/>
    <property type="match status" value="1"/>
</dbReference>
<keyword evidence="7" id="KW-1185">Reference proteome</keyword>
<sequence length="553" mass="59384">MTEEDHRITDPALPRVGQTNEEAQPQQVDTARAAHNDRAAGTERVEQPHAHQPAPAQHGQTPVPAQHNHRPASAQHGQTPHFRPAPKGEAHTQVPHQMSAHRSASGKASGKDPGSGKRFQSVPTIGSGQRRGKKSALKPLKRRSPYGSLRKKNVSRKDAIAAASIGLAAVLGLGGVGSWWAFWRSIRFTVNGKSVSARVGTPLAQMLHDHDYFGAKPGPLKSVGGALLDETGGPRCSVTIDGSDVPFSELSTYKVASGASITVSDGAEGTEEYTEEKVAIQPVAEMQRGGAIQYVAQWGKPGEKLVRTGKTSGEVVDHEILTEVQNMVVASKSCVPEDGGKYMALTFDDGPSSFTPQILDILKEKGVKATFFNLGNNVDAHPELTRRVHDEGHQLASHSTTHPVMTKLDRDAMRKELTSVAQSLKESAGVDVQMLRAPYGAYDLNCWLQTNDLISCNVLWNIDTLDWKRPGADKIVQSVLAGANNGAIALMHDGGGERSQDIEALPKIIDGLREAGYELVTVQELMKLDGGFPEDVVKGSVKPPKDAVIPEHA</sequence>
<dbReference type="Gene3D" id="3.20.20.370">
    <property type="entry name" value="Glycoside hydrolase/deacetylase"/>
    <property type="match status" value="1"/>
</dbReference>
<dbReference type="Proteomes" id="UP000700908">
    <property type="component" value="Unassembled WGS sequence"/>
</dbReference>
<organism evidence="6 7">
    <name type="scientific">Collinsella ureilytica</name>
    <dbReference type="NCBI Taxonomy" id="2869515"/>
    <lineage>
        <taxon>Bacteria</taxon>
        <taxon>Bacillati</taxon>
        <taxon>Actinomycetota</taxon>
        <taxon>Coriobacteriia</taxon>
        <taxon>Coriobacteriales</taxon>
        <taxon>Coriobacteriaceae</taxon>
        <taxon>Collinsella</taxon>
    </lineage>
</organism>
<evidence type="ECO:0000256" key="4">
    <source>
        <dbReference type="SAM" id="Phobius"/>
    </source>
</evidence>
<evidence type="ECO:0000256" key="1">
    <source>
        <dbReference type="ARBA" id="ARBA00022723"/>
    </source>
</evidence>
<evidence type="ECO:0000313" key="7">
    <source>
        <dbReference type="Proteomes" id="UP000700908"/>
    </source>
</evidence>
<dbReference type="InterPro" id="IPR011330">
    <property type="entry name" value="Glyco_hydro/deAcase_b/a-brl"/>
</dbReference>
<proteinExistence type="predicted"/>
<feature type="region of interest" description="Disordered" evidence="3">
    <location>
        <begin position="1"/>
        <end position="153"/>
    </location>
</feature>
<dbReference type="Pfam" id="PF01522">
    <property type="entry name" value="Polysacc_deac_1"/>
    <property type="match status" value="1"/>
</dbReference>
<name>A0ABS7MKF8_9ACTN</name>
<comment type="caution">
    <text evidence="6">The sequence shown here is derived from an EMBL/GenBank/DDBJ whole genome shotgun (WGS) entry which is preliminary data.</text>
</comment>
<dbReference type="PROSITE" id="PS51677">
    <property type="entry name" value="NODB"/>
    <property type="match status" value="1"/>
</dbReference>
<keyword evidence="2" id="KW-0378">Hydrolase</keyword>
<feature type="transmembrane region" description="Helical" evidence="4">
    <location>
        <begin position="159"/>
        <end position="183"/>
    </location>
</feature>